<keyword evidence="6" id="KW-1185">Reference proteome</keyword>
<dbReference type="EMBL" id="BLLI01000057">
    <property type="protein sequence ID" value="GFH43103.1"/>
    <property type="molecule type" value="Genomic_DNA"/>
</dbReference>
<feature type="domain" description="Peptidase C51" evidence="4">
    <location>
        <begin position="270"/>
        <end position="388"/>
    </location>
</feature>
<evidence type="ECO:0000256" key="1">
    <source>
        <dbReference type="ARBA" id="ARBA00022729"/>
    </source>
</evidence>
<proteinExistence type="predicted"/>
<keyword evidence="2" id="KW-0175">Coiled coil</keyword>
<dbReference type="Proteomes" id="UP000480303">
    <property type="component" value="Unassembled WGS sequence"/>
</dbReference>
<dbReference type="InterPro" id="IPR038765">
    <property type="entry name" value="Papain-like_cys_pep_sf"/>
</dbReference>
<dbReference type="Pfam" id="PF05257">
    <property type="entry name" value="CHAP"/>
    <property type="match status" value="1"/>
</dbReference>
<evidence type="ECO:0000259" key="4">
    <source>
        <dbReference type="PROSITE" id="PS50911"/>
    </source>
</evidence>
<feature type="chain" id="PRO_5038733329" evidence="3">
    <location>
        <begin position="24"/>
        <end position="390"/>
    </location>
</feature>
<dbReference type="Gene3D" id="6.10.250.3150">
    <property type="match status" value="1"/>
</dbReference>
<feature type="coiled-coil region" evidence="2">
    <location>
        <begin position="179"/>
        <end position="244"/>
    </location>
</feature>
<evidence type="ECO:0000313" key="5">
    <source>
        <dbReference type="EMBL" id="GFH43103.1"/>
    </source>
</evidence>
<dbReference type="InterPro" id="IPR058088">
    <property type="entry name" value="PcsB"/>
</dbReference>
<name>A0A6A0BEH4_9LACT</name>
<accession>A0A6A0BEH4</accession>
<dbReference type="NCBIfam" id="NF046104">
    <property type="entry name" value="PptglHdxlasePcsB"/>
    <property type="match status" value="1"/>
</dbReference>
<dbReference type="InterPro" id="IPR057309">
    <property type="entry name" value="PcsB_CC"/>
</dbReference>
<keyword evidence="1 3" id="KW-0732">Signal</keyword>
<dbReference type="Gene3D" id="3.90.1720.10">
    <property type="entry name" value="endopeptidase domain like (from Nostoc punctiforme)"/>
    <property type="match status" value="1"/>
</dbReference>
<dbReference type="InterPro" id="IPR007921">
    <property type="entry name" value="CHAP_dom"/>
</dbReference>
<evidence type="ECO:0000256" key="3">
    <source>
        <dbReference type="SAM" id="SignalP"/>
    </source>
</evidence>
<dbReference type="Pfam" id="PF24568">
    <property type="entry name" value="CC_PcsB"/>
    <property type="match status" value="1"/>
</dbReference>
<evidence type="ECO:0000256" key="2">
    <source>
        <dbReference type="SAM" id="Coils"/>
    </source>
</evidence>
<reference evidence="5 6" key="1">
    <citation type="submission" date="2020-02" db="EMBL/GenBank/DDBJ databases">
        <title>Draft genome sequence of Lactococcus sp. Hs30E4-3.</title>
        <authorList>
            <person name="Noda S."/>
            <person name="Yuki M."/>
            <person name="Ohkuma M."/>
        </authorList>
    </citation>
    <scope>NUCLEOTIDE SEQUENCE [LARGE SCALE GENOMIC DNA]</scope>
    <source>
        <strain evidence="5 6">Hs30E4-3</strain>
    </source>
</reference>
<feature type="signal peptide" evidence="3">
    <location>
        <begin position="1"/>
        <end position="23"/>
    </location>
</feature>
<protein>
    <submittedName>
        <fullName evidence="5">Amidase</fullName>
    </submittedName>
</protein>
<comment type="caution">
    <text evidence="5">The sequence shown here is derived from an EMBL/GenBank/DDBJ whole genome shotgun (WGS) entry which is preliminary data.</text>
</comment>
<organism evidence="5 6">
    <name type="scientific">Pseudolactococcus hodotermopsidis</name>
    <dbReference type="NCBI Taxonomy" id="2709157"/>
    <lineage>
        <taxon>Bacteria</taxon>
        <taxon>Bacillati</taxon>
        <taxon>Bacillota</taxon>
        <taxon>Bacilli</taxon>
        <taxon>Lactobacillales</taxon>
        <taxon>Streptococcaceae</taxon>
        <taxon>Pseudolactococcus</taxon>
    </lineage>
</organism>
<gene>
    <name evidence="5" type="primary">gsp-781</name>
    <name evidence="5" type="ORF">Hs30E_16540</name>
</gene>
<dbReference type="InterPro" id="IPR009148">
    <property type="entry name" value="PcsB-like"/>
</dbReference>
<dbReference type="PRINTS" id="PR01852">
    <property type="entry name" value="SIBAPROTEIN"/>
</dbReference>
<evidence type="ECO:0000313" key="6">
    <source>
        <dbReference type="Proteomes" id="UP000480303"/>
    </source>
</evidence>
<dbReference type="PROSITE" id="PS50911">
    <property type="entry name" value="CHAP"/>
    <property type="match status" value="1"/>
</dbReference>
<dbReference type="SUPFAM" id="SSF54001">
    <property type="entry name" value="Cysteine proteinases"/>
    <property type="match status" value="1"/>
</dbReference>
<dbReference type="AlphaFoldDB" id="A0A6A0BEH4"/>
<sequence>MKKKLISAILLSTVILTSASAVIAVNADDTDDKIAAQNDKIASTKSKEAEAQAEVTRLQTQVDDLKAKQDKLKKETEDLKSQSDKLKDQIADLRTEIAERDERLKAQARSAQTDGAATSYVEAVINSKSLSDAVSRITAMRTVIKANNDMMKQQDASKNDLEKALETRQSKVNEGYEKLNQIEDQAKTFETQQAELKVATLNLAAERATAEDEKSSLLAEKAAAEKAAAEKAAAEKAYNEQQAAAIAKAKEQAKEGVVIPPTPGGGDVIVIPDPIANPPKPVPTDPSNRYPVGQCTWGAKSLAPWAGNNWGNGGEWAASAAAAGFRLGSVPQVGAIAVWQGGYGHVAVVYDVNSSTGQIRVQESNYAGNQYIDDFRGWFTPSGVTYIYPN</sequence>
<feature type="coiled-coil region" evidence="2">
    <location>
        <begin position="34"/>
        <end position="103"/>
    </location>
</feature>
<dbReference type="RefSeq" id="WP_172209543.1">
    <property type="nucleotide sequence ID" value="NZ_BLLI01000057.1"/>
</dbReference>